<dbReference type="RefSeq" id="WP_092695552.1">
    <property type="nucleotide sequence ID" value="NZ_FNBK01000026.1"/>
</dbReference>
<gene>
    <name evidence="8" type="ORF">SAMN05216218_12621</name>
</gene>
<dbReference type="Proteomes" id="UP000199076">
    <property type="component" value="Unassembled WGS sequence"/>
</dbReference>
<evidence type="ECO:0000259" key="7">
    <source>
        <dbReference type="PROSITE" id="PS50156"/>
    </source>
</evidence>
<dbReference type="InterPro" id="IPR004869">
    <property type="entry name" value="MMPL_dom"/>
</dbReference>
<feature type="transmembrane region" description="Helical" evidence="6">
    <location>
        <begin position="716"/>
        <end position="733"/>
    </location>
</feature>
<feature type="transmembrane region" description="Helical" evidence="6">
    <location>
        <begin position="422"/>
        <end position="440"/>
    </location>
</feature>
<keyword evidence="4 6" id="KW-1133">Transmembrane helix</keyword>
<dbReference type="SUPFAM" id="SSF82866">
    <property type="entry name" value="Multidrug efflux transporter AcrB transmembrane domain"/>
    <property type="match status" value="2"/>
</dbReference>
<evidence type="ECO:0000256" key="3">
    <source>
        <dbReference type="ARBA" id="ARBA00022692"/>
    </source>
</evidence>
<feature type="transmembrane region" description="Helical" evidence="6">
    <location>
        <begin position="229"/>
        <end position="247"/>
    </location>
</feature>
<dbReference type="PROSITE" id="PS50156">
    <property type="entry name" value="SSD"/>
    <property type="match status" value="2"/>
</dbReference>
<dbReference type="PANTHER" id="PTHR33406:SF13">
    <property type="entry name" value="MEMBRANE PROTEIN YDFJ"/>
    <property type="match status" value="1"/>
</dbReference>
<feature type="transmembrane region" description="Helical" evidence="6">
    <location>
        <begin position="333"/>
        <end position="353"/>
    </location>
</feature>
<evidence type="ECO:0000256" key="6">
    <source>
        <dbReference type="SAM" id="Phobius"/>
    </source>
</evidence>
<feature type="transmembrane region" description="Helical" evidence="6">
    <location>
        <begin position="27"/>
        <end position="46"/>
    </location>
</feature>
<dbReference type="InterPro" id="IPR000731">
    <property type="entry name" value="SSD"/>
</dbReference>
<dbReference type="EMBL" id="FNBK01000026">
    <property type="protein sequence ID" value="SDG35573.1"/>
    <property type="molecule type" value="Genomic_DNA"/>
</dbReference>
<protein>
    <recommendedName>
        <fullName evidence="7">SSD domain-containing protein</fullName>
    </recommendedName>
</protein>
<evidence type="ECO:0000256" key="1">
    <source>
        <dbReference type="ARBA" id="ARBA00004651"/>
    </source>
</evidence>
<dbReference type="InterPro" id="IPR050545">
    <property type="entry name" value="Mycobact_MmpL"/>
</dbReference>
<sequence>MPTTLGRAVRDALEATGKYAAAHQRQVFAVVLVTALVSLGVGLSGVQMSMGMTLYIDDDSQTADNWETVKEDFGVGNNVFVVVKSDRLYDPETIRAIDRLDHRYRTNVDGITRVTSIADIVRSGNDGEIPETEAGVRRSIDQVREQSEAGAAMVARIVPESGTTIVLATYGSVDRFDRGNFLPQRGSDIVYSEVRGETALASLPPGMSTTITGQPVFENAAFGLMLPEMIALFAGAFTLIFGVIYVVMRGKVEQGWHVLLPLGTALTALVYMMGAMGVLGYDFNAIMLGVMPIALGLGIDYGLQIHSRYVEERRAGVTPLDAAGVAAQTTGRALLIAMGTTVVGLGSLLVSAVPPVRQFGVTSAIAVFAAMVLSVTLLPALLVRYDTGNHESLEATGETARSDDWLEAGVYRFTQVVTGGKPLLTLLVALLLVTGGAYAYPQVEPRQEMMDFWPQNLDAKNDMDRLSDTVDSPKVVYVMVETDQAYTSKTFRDVATYQRLMLANDQVNAVQSPASAIRLRNDGRIPDDNAELDRLISRQSTEVGVTSIQPPAENPSTMLLTFYVDDIEGESVRTLISEFESNADATLTTAEELSVTGKPVLNRNVIENVTAGLTPMTLLSFSLGLILLSLAFLSWRIAAALIASVAGSAALLVTGWMHLLGIPWNPLTITMSSLTLGIGVDYGIHVFERYEYEIETNGQTAVGAAATAVSKLSRPIVGSSFTTIFGFGVLILSRFPVLANFGTTTVLAIGMSLVTAFTVLPAVLSLGPSLGISATGATANRPDSTGGD</sequence>
<accession>A0A1G7TJR0</accession>
<dbReference type="AlphaFoldDB" id="A0A1G7TJR0"/>
<feature type="domain" description="SSD" evidence="7">
    <location>
        <begin position="648"/>
        <end position="766"/>
    </location>
</feature>
<keyword evidence="3 6" id="KW-0812">Transmembrane</keyword>
<reference evidence="9" key="1">
    <citation type="submission" date="2016-10" db="EMBL/GenBank/DDBJ databases">
        <authorList>
            <person name="Varghese N."/>
            <person name="Submissions S."/>
        </authorList>
    </citation>
    <scope>NUCLEOTIDE SEQUENCE [LARGE SCALE GENOMIC DNA]</scope>
    <source>
        <strain evidence="9">IBRC-M 10760</strain>
    </source>
</reference>
<dbReference type="GO" id="GO:0005886">
    <property type="term" value="C:plasma membrane"/>
    <property type="evidence" value="ECO:0007669"/>
    <property type="project" value="UniProtKB-SubCell"/>
</dbReference>
<feature type="domain" description="SSD" evidence="7">
    <location>
        <begin position="264"/>
        <end position="384"/>
    </location>
</feature>
<dbReference type="PANTHER" id="PTHR33406">
    <property type="entry name" value="MEMBRANE PROTEIN MJ1562-RELATED"/>
    <property type="match status" value="1"/>
</dbReference>
<dbReference type="OrthoDB" id="42357at2157"/>
<organism evidence="8 9">
    <name type="scientific">Halorientalis regularis</name>
    <dbReference type="NCBI Taxonomy" id="660518"/>
    <lineage>
        <taxon>Archaea</taxon>
        <taxon>Methanobacteriati</taxon>
        <taxon>Methanobacteriota</taxon>
        <taxon>Stenosarchaea group</taxon>
        <taxon>Halobacteria</taxon>
        <taxon>Halobacteriales</taxon>
        <taxon>Haloarculaceae</taxon>
        <taxon>Halorientalis</taxon>
    </lineage>
</organism>
<feature type="transmembrane region" description="Helical" evidence="6">
    <location>
        <begin position="612"/>
        <end position="633"/>
    </location>
</feature>
<evidence type="ECO:0000313" key="8">
    <source>
        <dbReference type="EMBL" id="SDG35573.1"/>
    </source>
</evidence>
<evidence type="ECO:0000256" key="4">
    <source>
        <dbReference type="ARBA" id="ARBA00022989"/>
    </source>
</evidence>
<keyword evidence="5 6" id="KW-0472">Membrane</keyword>
<proteinExistence type="predicted"/>
<feature type="transmembrane region" description="Helical" evidence="6">
    <location>
        <begin position="285"/>
        <end position="303"/>
    </location>
</feature>
<dbReference type="Pfam" id="PF03176">
    <property type="entry name" value="MMPL"/>
    <property type="match status" value="2"/>
</dbReference>
<keyword evidence="2" id="KW-1003">Cell membrane</keyword>
<feature type="transmembrane region" description="Helical" evidence="6">
    <location>
        <begin position="259"/>
        <end position="279"/>
    </location>
</feature>
<evidence type="ECO:0000256" key="5">
    <source>
        <dbReference type="ARBA" id="ARBA00023136"/>
    </source>
</evidence>
<comment type="subcellular location">
    <subcellularLocation>
        <location evidence="1">Cell membrane</location>
        <topology evidence="1">Multi-pass membrane protein</topology>
    </subcellularLocation>
</comment>
<feature type="transmembrane region" description="Helical" evidence="6">
    <location>
        <begin position="359"/>
        <end position="383"/>
    </location>
</feature>
<feature type="transmembrane region" description="Helical" evidence="6">
    <location>
        <begin position="640"/>
        <end position="664"/>
    </location>
</feature>
<evidence type="ECO:0000256" key="2">
    <source>
        <dbReference type="ARBA" id="ARBA00022475"/>
    </source>
</evidence>
<name>A0A1G7TJR0_9EURY</name>
<keyword evidence="9" id="KW-1185">Reference proteome</keyword>
<evidence type="ECO:0000313" key="9">
    <source>
        <dbReference type="Proteomes" id="UP000199076"/>
    </source>
</evidence>
<feature type="transmembrane region" description="Helical" evidence="6">
    <location>
        <begin position="745"/>
        <end position="764"/>
    </location>
</feature>
<dbReference type="Gene3D" id="1.20.1640.10">
    <property type="entry name" value="Multidrug efflux transporter AcrB transmembrane domain"/>
    <property type="match status" value="2"/>
</dbReference>